<keyword evidence="1" id="KW-0808">Transferase</keyword>
<evidence type="ECO:0000256" key="2">
    <source>
        <dbReference type="ARBA" id="ARBA00022737"/>
    </source>
</evidence>
<keyword evidence="3" id="KW-0012">Acyltransferase</keyword>
<dbReference type="GO" id="GO:0016746">
    <property type="term" value="F:acyltransferase activity"/>
    <property type="evidence" value="ECO:0007669"/>
    <property type="project" value="UniProtKB-KW"/>
</dbReference>
<reference evidence="4" key="1">
    <citation type="journal article" date="2014" name="Int. J. Syst. Evol. Microbiol.">
        <title>Complete genome sequence of Corynebacterium casei LMG S-19264T (=DSM 44701T), isolated from a smear-ripened cheese.</title>
        <authorList>
            <consortium name="US DOE Joint Genome Institute (JGI-PGF)"/>
            <person name="Walter F."/>
            <person name="Albersmeier A."/>
            <person name="Kalinowski J."/>
            <person name="Ruckert C."/>
        </authorList>
    </citation>
    <scope>NUCLEOTIDE SEQUENCE</scope>
    <source>
        <strain evidence="4">VKM B-1513</strain>
    </source>
</reference>
<dbReference type="PROSITE" id="PS00101">
    <property type="entry name" value="HEXAPEP_TRANSFERASES"/>
    <property type="match status" value="1"/>
</dbReference>
<name>A0A9W6IJF6_9PROT</name>
<protein>
    <recommendedName>
        <fullName evidence="6">Acetyltransferase</fullName>
    </recommendedName>
</protein>
<dbReference type="Pfam" id="PF00132">
    <property type="entry name" value="Hexapep"/>
    <property type="match status" value="1"/>
</dbReference>
<sequence length="240" mass="26650">MKRDHRPYWMHRAWEAFENAWTGHFLAPHFAALGIEPKVVCPWHVEVFGPNITAGDRLHIVANKADPVRLTVWSPQTQAGRIDIGNNVFMAGGTRILAAGEIEIGDDCLIANKATISDCDWHSIHDRVDPAPAWKPVKLQRNVWIGDGAFIGKGVTIGAHSVVGARSVVTRDVDPWTIVAGNPAKVVKRIDPDAPMKTRSDLYADAEGLHRFFDTAYRQALKGNSTPGWLRSRLWPKRGD</sequence>
<evidence type="ECO:0000313" key="5">
    <source>
        <dbReference type="Proteomes" id="UP001143486"/>
    </source>
</evidence>
<dbReference type="PANTHER" id="PTHR23416:SF78">
    <property type="entry name" value="LIPOPOLYSACCHARIDE BIOSYNTHESIS O-ACETYL TRANSFERASE WBBJ-RELATED"/>
    <property type="match status" value="1"/>
</dbReference>
<dbReference type="InterPro" id="IPR018357">
    <property type="entry name" value="Hexapep_transf_CS"/>
</dbReference>
<comment type="caution">
    <text evidence="4">The sequence shown here is derived from an EMBL/GenBank/DDBJ whole genome shotgun (WGS) entry which is preliminary data.</text>
</comment>
<reference evidence="4" key="2">
    <citation type="submission" date="2023-01" db="EMBL/GenBank/DDBJ databases">
        <authorList>
            <person name="Sun Q."/>
            <person name="Evtushenko L."/>
        </authorList>
    </citation>
    <scope>NUCLEOTIDE SEQUENCE</scope>
    <source>
        <strain evidence="4">VKM B-1513</strain>
    </source>
</reference>
<proteinExistence type="predicted"/>
<accession>A0A9W6IJF6</accession>
<dbReference type="RefSeq" id="WP_271185136.1">
    <property type="nucleotide sequence ID" value="NZ_BSFE01000001.1"/>
</dbReference>
<dbReference type="Gene3D" id="2.160.10.10">
    <property type="entry name" value="Hexapeptide repeat proteins"/>
    <property type="match status" value="1"/>
</dbReference>
<dbReference type="EMBL" id="BSFE01000001">
    <property type="protein sequence ID" value="GLK50737.1"/>
    <property type="molecule type" value="Genomic_DNA"/>
</dbReference>
<keyword evidence="2" id="KW-0677">Repeat</keyword>
<evidence type="ECO:0000313" key="4">
    <source>
        <dbReference type="EMBL" id="GLK50737.1"/>
    </source>
</evidence>
<dbReference type="AlphaFoldDB" id="A0A9W6IJF6"/>
<dbReference type="InterPro" id="IPR001451">
    <property type="entry name" value="Hexapep"/>
</dbReference>
<dbReference type="InterPro" id="IPR011004">
    <property type="entry name" value="Trimer_LpxA-like_sf"/>
</dbReference>
<dbReference type="CDD" id="cd04647">
    <property type="entry name" value="LbH_MAT_like"/>
    <property type="match status" value="1"/>
</dbReference>
<keyword evidence="5" id="KW-1185">Reference proteome</keyword>
<gene>
    <name evidence="4" type="ORF">GCM10017621_02450</name>
</gene>
<organism evidence="4 5">
    <name type="scientific">Maricaulis virginensis</name>
    <dbReference type="NCBI Taxonomy" id="144022"/>
    <lineage>
        <taxon>Bacteria</taxon>
        <taxon>Pseudomonadati</taxon>
        <taxon>Pseudomonadota</taxon>
        <taxon>Alphaproteobacteria</taxon>
        <taxon>Maricaulales</taxon>
        <taxon>Maricaulaceae</taxon>
        <taxon>Maricaulis</taxon>
    </lineage>
</organism>
<dbReference type="SUPFAM" id="SSF51161">
    <property type="entry name" value="Trimeric LpxA-like enzymes"/>
    <property type="match status" value="1"/>
</dbReference>
<dbReference type="Proteomes" id="UP001143486">
    <property type="component" value="Unassembled WGS sequence"/>
</dbReference>
<evidence type="ECO:0000256" key="1">
    <source>
        <dbReference type="ARBA" id="ARBA00022679"/>
    </source>
</evidence>
<dbReference type="InterPro" id="IPR051159">
    <property type="entry name" value="Hexapeptide_acetyltransf"/>
</dbReference>
<evidence type="ECO:0008006" key="6">
    <source>
        <dbReference type="Google" id="ProtNLM"/>
    </source>
</evidence>
<dbReference type="PANTHER" id="PTHR23416">
    <property type="entry name" value="SIALIC ACID SYNTHASE-RELATED"/>
    <property type="match status" value="1"/>
</dbReference>
<evidence type="ECO:0000256" key="3">
    <source>
        <dbReference type="ARBA" id="ARBA00023315"/>
    </source>
</evidence>